<organism evidence="1 2">
    <name type="scientific">Microbacterium protaetiae</name>
    <dbReference type="NCBI Taxonomy" id="2509458"/>
    <lineage>
        <taxon>Bacteria</taxon>
        <taxon>Bacillati</taxon>
        <taxon>Actinomycetota</taxon>
        <taxon>Actinomycetes</taxon>
        <taxon>Micrococcales</taxon>
        <taxon>Microbacteriaceae</taxon>
        <taxon>Microbacterium</taxon>
    </lineage>
</organism>
<dbReference type="Proteomes" id="UP000293995">
    <property type="component" value="Chromosome"/>
</dbReference>
<dbReference type="KEGG" id="mprt:ET475_14725"/>
<sequence length="84" mass="9506">MGERGVIVRPSARKHGISSNDGVEAATWPLVSVPLDDDDPRRFLRLGFDTRGRLLEFVVLVWDDGTEELIHAMKCRQQYLGLLN</sequence>
<dbReference type="AlphaFoldDB" id="A0A4P6EFF5"/>
<gene>
    <name evidence="1" type="ORF">ET475_14725</name>
</gene>
<evidence type="ECO:0000313" key="1">
    <source>
        <dbReference type="EMBL" id="QAY61110.1"/>
    </source>
</evidence>
<name>A0A4P6EFF5_9MICO</name>
<evidence type="ECO:0008006" key="3">
    <source>
        <dbReference type="Google" id="ProtNLM"/>
    </source>
</evidence>
<protein>
    <recommendedName>
        <fullName evidence="3">Toxin</fullName>
    </recommendedName>
</protein>
<accession>A0A4P6EFF5</accession>
<proteinExistence type="predicted"/>
<dbReference type="OrthoDB" id="3577648at2"/>
<dbReference type="EMBL" id="CP035494">
    <property type="protein sequence ID" value="QAY61110.1"/>
    <property type="molecule type" value="Genomic_DNA"/>
</dbReference>
<evidence type="ECO:0000313" key="2">
    <source>
        <dbReference type="Proteomes" id="UP000293995"/>
    </source>
</evidence>
<keyword evidence="2" id="KW-1185">Reference proteome</keyword>
<reference evidence="1 2" key="1">
    <citation type="submission" date="2019-01" db="EMBL/GenBank/DDBJ databases">
        <title>Genome sequencing of strain DFW100M-13.</title>
        <authorList>
            <person name="Heo J."/>
            <person name="Kim S.-J."/>
            <person name="Kim J.-S."/>
            <person name="Hong S.-B."/>
            <person name="Kwon S.-W."/>
        </authorList>
    </citation>
    <scope>NUCLEOTIDE SEQUENCE [LARGE SCALE GENOMIC DNA]</scope>
    <source>
        <strain evidence="1 2">DFW100M-13</strain>
    </source>
</reference>